<dbReference type="OrthoDB" id="1845088at2759"/>
<dbReference type="Proteomes" id="UP000657918">
    <property type="component" value="Unassembled WGS sequence"/>
</dbReference>
<reference evidence="1 2" key="1">
    <citation type="submission" date="2020-10" db="EMBL/GenBank/DDBJ databases">
        <title>Plant Genome Project.</title>
        <authorList>
            <person name="Zhang R.-G."/>
        </authorList>
    </citation>
    <scope>NUCLEOTIDE SEQUENCE [LARGE SCALE GENOMIC DNA]</scope>
    <source>
        <strain evidence="1">FAFU-HL-1</strain>
        <tissue evidence="1">Leaf</tissue>
    </source>
</reference>
<accession>A0A835K4J9</accession>
<sequence>MKDEVPCPESTITGENGELQTNPAATMWLRIDQLIFGWINSSLYDRPLSQVINSESSNDA</sequence>
<organism evidence="1 2">
    <name type="scientific">Salix dunnii</name>
    <dbReference type="NCBI Taxonomy" id="1413687"/>
    <lineage>
        <taxon>Eukaryota</taxon>
        <taxon>Viridiplantae</taxon>
        <taxon>Streptophyta</taxon>
        <taxon>Embryophyta</taxon>
        <taxon>Tracheophyta</taxon>
        <taxon>Spermatophyta</taxon>
        <taxon>Magnoliopsida</taxon>
        <taxon>eudicotyledons</taxon>
        <taxon>Gunneridae</taxon>
        <taxon>Pentapetalae</taxon>
        <taxon>rosids</taxon>
        <taxon>fabids</taxon>
        <taxon>Malpighiales</taxon>
        <taxon>Salicaceae</taxon>
        <taxon>Saliceae</taxon>
        <taxon>Salix</taxon>
    </lineage>
</organism>
<gene>
    <name evidence="1" type="ORF">SADUNF_Sadunf06G0129600</name>
</gene>
<protein>
    <submittedName>
        <fullName evidence="1">Uncharacterized protein</fullName>
    </submittedName>
</protein>
<dbReference type="AlphaFoldDB" id="A0A835K4J9"/>
<name>A0A835K4J9_9ROSI</name>
<evidence type="ECO:0000313" key="1">
    <source>
        <dbReference type="EMBL" id="KAF9680517.1"/>
    </source>
</evidence>
<proteinExistence type="predicted"/>
<keyword evidence="2" id="KW-1185">Reference proteome</keyword>
<dbReference type="EMBL" id="JADGMS010000006">
    <property type="protein sequence ID" value="KAF9680517.1"/>
    <property type="molecule type" value="Genomic_DNA"/>
</dbReference>
<evidence type="ECO:0000313" key="2">
    <source>
        <dbReference type="Proteomes" id="UP000657918"/>
    </source>
</evidence>
<comment type="caution">
    <text evidence="1">The sequence shown here is derived from an EMBL/GenBank/DDBJ whole genome shotgun (WGS) entry which is preliminary data.</text>
</comment>